<evidence type="ECO:0000313" key="3">
    <source>
        <dbReference type="Proteomes" id="UP001221757"/>
    </source>
</evidence>
<reference evidence="2" key="1">
    <citation type="submission" date="2023-03" db="EMBL/GenBank/DDBJ databases">
        <title>Massive genome expansion in bonnet fungi (Mycena s.s.) driven by repeated elements and novel gene families across ecological guilds.</title>
        <authorList>
            <consortium name="Lawrence Berkeley National Laboratory"/>
            <person name="Harder C.B."/>
            <person name="Miyauchi S."/>
            <person name="Viragh M."/>
            <person name="Kuo A."/>
            <person name="Thoen E."/>
            <person name="Andreopoulos B."/>
            <person name="Lu D."/>
            <person name="Skrede I."/>
            <person name="Drula E."/>
            <person name="Henrissat B."/>
            <person name="Morin E."/>
            <person name="Kohler A."/>
            <person name="Barry K."/>
            <person name="LaButti K."/>
            <person name="Morin E."/>
            <person name="Salamov A."/>
            <person name="Lipzen A."/>
            <person name="Mereny Z."/>
            <person name="Hegedus B."/>
            <person name="Baldrian P."/>
            <person name="Stursova M."/>
            <person name="Weitz H."/>
            <person name="Taylor A."/>
            <person name="Grigoriev I.V."/>
            <person name="Nagy L.G."/>
            <person name="Martin F."/>
            <person name="Kauserud H."/>
        </authorList>
    </citation>
    <scope>NUCLEOTIDE SEQUENCE</scope>
    <source>
        <strain evidence="2">CBHHK067</strain>
    </source>
</reference>
<organism evidence="2 3">
    <name type="scientific">Mycena rosella</name>
    <name type="common">Pink bonnet</name>
    <name type="synonym">Agaricus rosellus</name>
    <dbReference type="NCBI Taxonomy" id="1033263"/>
    <lineage>
        <taxon>Eukaryota</taxon>
        <taxon>Fungi</taxon>
        <taxon>Dikarya</taxon>
        <taxon>Basidiomycota</taxon>
        <taxon>Agaricomycotina</taxon>
        <taxon>Agaricomycetes</taxon>
        <taxon>Agaricomycetidae</taxon>
        <taxon>Agaricales</taxon>
        <taxon>Marasmiineae</taxon>
        <taxon>Mycenaceae</taxon>
        <taxon>Mycena</taxon>
    </lineage>
</organism>
<name>A0AAD7G530_MYCRO</name>
<dbReference type="InterPro" id="IPR015943">
    <property type="entry name" value="WD40/YVTN_repeat-like_dom_sf"/>
</dbReference>
<proteinExistence type="predicted"/>
<dbReference type="EMBL" id="JARKIE010000289">
    <property type="protein sequence ID" value="KAJ7657525.1"/>
    <property type="molecule type" value="Genomic_DNA"/>
</dbReference>
<evidence type="ECO:0000313" key="2">
    <source>
        <dbReference type="EMBL" id="KAJ7657525.1"/>
    </source>
</evidence>
<dbReference type="Proteomes" id="UP001221757">
    <property type="component" value="Unassembled WGS sequence"/>
</dbReference>
<feature type="compositionally biased region" description="Polar residues" evidence="1">
    <location>
        <begin position="352"/>
        <end position="361"/>
    </location>
</feature>
<comment type="caution">
    <text evidence="2">The sequence shown here is derived from an EMBL/GenBank/DDBJ whole genome shotgun (WGS) entry which is preliminary data.</text>
</comment>
<dbReference type="SUPFAM" id="SSF50998">
    <property type="entry name" value="Quinoprotein alcohol dehydrogenase-like"/>
    <property type="match status" value="1"/>
</dbReference>
<gene>
    <name evidence="2" type="ORF">B0H17DRAFT_1145900</name>
</gene>
<sequence length="382" mass="41674">MNLGAWHPKGSTVITAGLKNGVLNTIQLKNNVKWENSVNGSIHCVSFRTLGKLLAVGFNNQVMLACQALPSTWSNEKYIAPPPDFQGLQDITRSVYFHSKENIIIATYLYNGIIAYDTELGAKKWHIDAQALCGDSALSSTSRLLAVTNLGVGIDWYDTGNKKLTYTTPYPSSDEANVLLPVVFIRTNVIAVGSAAGKVTIFKSGNSQALQNLDHHDNMVQALAHFYDDQRKTHVLVTGISEQYDECALTVWVAANKRKTTSQVPSLWHTFLYIGSAAAIGAVLLGRTASVITSSIHLNYIIESGQQLSRKLSNFWLTYKPTSGSLPEPMVAETYTSIVTKTIEVVETTASTVNPDLPSSASKRDHNVMQEHDGSATISPQE</sequence>
<accession>A0AAD7G530</accession>
<keyword evidence="3" id="KW-1185">Reference proteome</keyword>
<evidence type="ECO:0000256" key="1">
    <source>
        <dbReference type="SAM" id="MobiDB-lite"/>
    </source>
</evidence>
<protein>
    <submittedName>
        <fullName evidence="2">Uncharacterized protein</fullName>
    </submittedName>
</protein>
<feature type="compositionally biased region" description="Basic and acidic residues" evidence="1">
    <location>
        <begin position="362"/>
        <end position="374"/>
    </location>
</feature>
<feature type="region of interest" description="Disordered" evidence="1">
    <location>
        <begin position="352"/>
        <end position="382"/>
    </location>
</feature>
<dbReference type="AlphaFoldDB" id="A0AAD7G530"/>
<dbReference type="Gene3D" id="2.130.10.10">
    <property type="entry name" value="YVTN repeat-like/Quinoprotein amine dehydrogenase"/>
    <property type="match status" value="1"/>
</dbReference>
<dbReference type="InterPro" id="IPR011047">
    <property type="entry name" value="Quinoprotein_ADH-like_sf"/>
</dbReference>